<proteinExistence type="predicted"/>
<gene>
    <name evidence="1" type="ORF">Hypma_003501</name>
</gene>
<keyword evidence="2" id="KW-1185">Reference proteome</keyword>
<dbReference type="InParanoid" id="A0A369J1Q1"/>
<dbReference type="AlphaFoldDB" id="A0A369J1Q1"/>
<protein>
    <submittedName>
        <fullName evidence="1">Uncharacterized protein</fullName>
    </submittedName>
</protein>
<evidence type="ECO:0000313" key="2">
    <source>
        <dbReference type="Proteomes" id="UP000076154"/>
    </source>
</evidence>
<dbReference type="Proteomes" id="UP000076154">
    <property type="component" value="Unassembled WGS sequence"/>
</dbReference>
<evidence type="ECO:0000313" key="1">
    <source>
        <dbReference type="EMBL" id="RDB15919.1"/>
    </source>
</evidence>
<organism evidence="1 2">
    <name type="scientific">Hypsizygus marmoreus</name>
    <name type="common">White beech mushroom</name>
    <name type="synonym">Agaricus marmoreus</name>
    <dbReference type="NCBI Taxonomy" id="39966"/>
    <lineage>
        <taxon>Eukaryota</taxon>
        <taxon>Fungi</taxon>
        <taxon>Dikarya</taxon>
        <taxon>Basidiomycota</taxon>
        <taxon>Agaricomycotina</taxon>
        <taxon>Agaricomycetes</taxon>
        <taxon>Agaricomycetidae</taxon>
        <taxon>Agaricales</taxon>
        <taxon>Tricholomatineae</taxon>
        <taxon>Lyophyllaceae</taxon>
        <taxon>Hypsizygus</taxon>
    </lineage>
</organism>
<name>A0A369J1Q1_HYPMA</name>
<comment type="caution">
    <text evidence="1">The sequence shown here is derived from an EMBL/GenBank/DDBJ whole genome shotgun (WGS) entry which is preliminary data.</text>
</comment>
<dbReference type="EMBL" id="LUEZ02000137">
    <property type="protein sequence ID" value="RDB15919.1"/>
    <property type="molecule type" value="Genomic_DNA"/>
</dbReference>
<sequence>MGSHAVVETGQLEPFRHVVELGYCRLYAGQKVPPLPVWITRISLQPSLEHQTSYLNRFDAVSSYLKGRRHACLCVGIHEVDETAMEQMGWMSVTASRVYEFEGTTPIISLNFIDLHMVASHDHHSPHLAPDSASIMLAISRA</sequence>
<reference evidence="1" key="1">
    <citation type="submission" date="2018-04" db="EMBL/GenBank/DDBJ databases">
        <title>Whole genome sequencing of Hypsizygus marmoreus.</title>
        <authorList>
            <person name="Choi I.-G."/>
            <person name="Min B."/>
            <person name="Kim J.-G."/>
            <person name="Kim S."/>
            <person name="Oh Y.-L."/>
            <person name="Kong W.-S."/>
            <person name="Park H."/>
            <person name="Jeong J."/>
            <person name="Song E.-S."/>
        </authorList>
    </citation>
    <scope>NUCLEOTIDE SEQUENCE [LARGE SCALE GENOMIC DNA]</scope>
    <source>
        <strain evidence="1">51987-8</strain>
    </source>
</reference>
<accession>A0A369J1Q1</accession>